<evidence type="ECO:0000256" key="5">
    <source>
        <dbReference type="ARBA" id="ARBA00079693"/>
    </source>
</evidence>
<dbReference type="Gene3D" id="3.20.20.100">
    <property type="entry name" value="NADP-dependent oxidoreductase domain"/>
    <property type="match status" value="1"/>
</dbReference>
<dbReference type="OrthoDB" id="416253at2759"/>
<evidence type="ECO:0000259" key="7">
    <source>
        <dbReference type="Pfam" id="PF00248"/>
    </source>
</evidence>
<dbReference type="PANTHER" id="PTHR43827">
    <property type="entry name" value="2,5-DIKETO-D-GLUCONIC ACID REDUCTASE"/>
    <property type="match status" value="1"/>
</dbReference>
<dbReference type="InterPro" id="IPR036812">
    <property type="entry name" value="NAD(P)_OxRdtase_dom_sf"/>
</dbReference>
<evidence type="ECO:0000256" key="1">
    <source>
        <dbReference type="ARBA" id="ARBA00023002"/>
    </source>
</evidence>
<organism evidence="9">
    <name type="scientific">Spathaspora passalidarum (strain NRRL Y-27907 / 11-Y1)</name>
    <dbReference type="NCBI Taxonomy" id="619300"/>
    <lineage>
        <taxon>Eukaryota</taxon>
        <taxon>Fungi</taxon>
        <taxon>Dikarya</taxon>
        <taxon>Ascomycota</taxon>
        <taxon>Saccharomycotina</taxon>
        <taxon>Pichiomycetes</taxon>
        <taxon>Debaryomycetaceae</taxon>
        <taxon>Spathaspora</taxon>
    </lineage>
</organism>
<dbReference type="Pfam" id="PF00248">
    <property type="entry name" value="Aldo_ket_red"/>
    <property type="match status" value="1"/>
</dbReference>
<keyword evidence="9" id="KW-1185">Reference proteome</keyword>
<feature type="domain" description="NADP-dependent oxidoreductase" evidence="7">
    <location>
        <begin position="33"/>
        <end position="265"/>
    </location>
</feature>
<sequence length="317" mass="36261">MSQTVSMQLTKNSKYKLNNGQYIPVAGFGVYLMPAEKTAELVYQALVEGYRHIDSAVGYYNEREAAQGVAKFLKDHPNVHRRDIWFTTKIRNQDQGYEETKESVKQIAADVKEYIDYVDLVLIHSAKTNKEKRLGTYKALQEFVGVNPVLQIKSIGVSNYGIHHLEELFNWDGYLIKPVVNQVELHPWLPRIELREYCAKLHILLEAYTPLTRGEKFTDPELVQLSQKYKISPADILLKWSYLQGFIVLAKTENPQRIRENLDALPDGPGDAFENPLGRRNSTLGRLDLEVEIIETLNKPNSKEVLTWGGVDPTLCE</sequence>
<evidence type="ECO:0000256" key="2">
    <source>
        <dbReference type="ARBA" id="ARBA00050878"/>
    </source>
</evidence>
<gene>
    <name evidence="8" type="ORF">SPAPADRAFT_60276</name>
</gene>
<evidence type="ECO:0000313" key="9">
    <source>
        <dbReference type="Proteomes" id="UP000000709"/>
    </source>
</evidence>
<comment type="catalytic activity">
    <reaction evidence="3">
        <text>isatin + NADPH + H(+) = 3-hydroxyindolin-2-one + NADP(+)</text>
        <dbReference type="Rhea" id="RHEA:68608"/>
        <dbReference type="ChEBI" id="CHEBI:15378"/>
        <dbReference type="ChEBI" id="CHEBI:27539"/>
        <dbReference type="ChEBI" id="CHEBI:28536"/>
        <dbReference type="ChEBI" id="CHEBI:57783"/>
        <dbReference type="ChEBI" id="CHEBI:58349"/>
    </reaction>
</comment>
<protein>
    <recommendedName>
        <fullName evidence="5">2-dehydropantolactone reductase</fullName>
        <ecNumber evidence="4">1.1.1.358</ecNumber>
    </recommendedName>
    <alternativeName>
        <fullName evidence="5">2-dehydropantolactone reductase</fullName>
    </alternativeName>
    <alternativeName>
        <fullName evidence="6">Ketopantoyl-lactone reductase</fullName>
    </alternativeName>
</protein>
<dbReference type="STRING" id="619300.G3AKH6"/>
<evidence type="ECO:0000313" key="8">
    <source>
        <dbReference type="EMBL" id="EGW32933.1"/>
    </source>
</evidence>
<dbReference type="EMBL" id="GL996501">
    <property type="protein sequence ID" value="EGW32933.1"/>
    <property type="molecule type" value="Genomic_DNA"/>
</dbReference>
<dbReference type="Proteomes" id="UP000000709">
    <property type="component" value="Unassembled WGS sequence"/>
</dbReference>
<dbReference type="GeneID" id="18873311"/>
<comment type="catalytic activity">
    <reaction evidence="2">
        <text>(R)-pantolactone + NADP(+) = 2-dehydropantolactone + NADPH + H(+)</text>
        <dbReference type="Rhea" id="RHEA:18981"/>
        <dbReference type="ChEBI" id="CHEBI:15378"/>
        <dbReference type="ChEBI" id="CHEBI:16719"/>
        <dbReference type="ChEBI" id="CHEBI:18395"/>
        <dbReference type="ChEBI" id="CHEBI:57783"/>
        <dbReference type="ChEBI" id="CHEBI:58349"/>
        <dbReference type="EC" id="1.1.1.358"/>
    </reaction>
</comment>
<evidence type="ECO:0000256" key="6">
    <source>
        <dbReference type="ARBA" id="ARBA00081322"/>
    </source>
</evidence>
<dbReference type="RefSeq" id="XP_007374448.1">
    <property type="nucleotide sequence ID" value="XM_007374386.1"/>
</dbReference>
<dbReference type="InterPro" id="IPR020471">
    <property type="entry name" value="AKR"/>
</dbReference>
<dbReference type="SUPFAM" id="SSF51430">
    <property type="entry name" value="NAD(P)-linked oxidoreductase"/>
    <property type="match status" value="1"/>
</dbReference>
<dbReference type="GO" id="GO:0042180">
    <property type="term" value="P:ketone metabolic process"/>
    <property type="evidence" value="ECO:0007669"/>
    <property type="project" value="UniProtKB-ARBA"/>
</dbReference>
<dbReference type="AlphaFoldDB" id="G3AKH6"/>
<accession>G3AKH6</accession>
<dbReference type="GO" id="GO:0047011">
    <property type="term" value="F:2-dehydropantolactone reductase (A-specific) activity"/>
    <property type="evidence" value="ECO:0007669"/>
    <property type="project" value="UniProtKB-ARBA"/>
</dbReference>
<dbReference type="OMA" id="GQHIPVA"/>
<evidence type="ECO:0000256" key="3">
    <source>
        <dbReference type="ARBA" id="ARBA00051098"/>
    </source>
</evidence>
<dbReference type="InterPro" id="IPR018170">
    <property type="entry name" value="Aldo/ket_reductase_CS"/>
</dbReference>
<dbReference type="KEGG" id="spaa:SPAPADRAFT_60276"/>
<dbReference type="FunFam" id="3.20.20.100:FF:000002">
    <property type="entry name" value="2,5-diketo-D-gluconic acid reductase A"/>
    <property type="match status" value="1"/>
</dbReference>
<dbReference type="CDD" id="cd19071">
    <property type="entry name" value="AKR_AKR1-5-like"/>
    <property type="match status" value="1"/>
</dbReference>
<dbReference type="InParanoid" id="G3AKH6"/>
<keyword evidence="1" id="KW-0560">Oxidoreductase</keyword>
<dbReference type="InterPro" id="IPR023210">
    <property type="entry name" value="NADP_OxRdtase_dom"/>
</dbReference>
<dbReference type="PANTHER" id="PTHR43827:SF13">
    <property type="entry name" value="ALDO_KETO REDUCTASE FAMILY PROTEIN"/>
    <property type="match status" value="1"/>
</dbReference>
<reference evidence="8 9" key="1">
    <citation type="journal article" date="2011" name="Proc. Natl. Acad. Sci. U.S.A.">
        <title>Comparative genomics of xylose-fermenting fungi for enhanced biofuel production.</title>
        <authorList>
            <person name="Wohlbach D.J."/>
            <person name="Kuo A."/>
            <person name="Sato T.K."/>
            <person name="Potts K.M."/>
            <person name="Salamov A.A."/>
            <person name="LaButti K.M."/>
            <person name="Sun H."/>
            <person name="Clum A."/>
            <person name="Pangilinan J.L."/>
            <person name="Lindquist E.A."/>
            <person name="Lucas S."/>
            <person name="Lapidus A."/>
            <person name="Jin M."/>
            <person name="Gunawan C."/>
            <person name="Balan V."/>
            <person name="Dale B.E."/>
            <person name="Jeffries T.W."/>
            <person name="Zinkel R."/>
            <person name="Barry K.W."/>
            <person name="Grigoriev I.V."/>
            <person name="Gasch A.P."/>
        </authorList>
    </citation>
    <scope>NUCLEOTIDE SEQUENCE [LARGE SCALE GENOMIC DNA]</scope>
    <source>
        <strain evidence="9">NRRL Y-27907 / 11-Y1</strain>
    </source>
</reference>
<dbReference type="eggNOG" id="KOG1577">
    <property type="taxonomic scope" value="Eukaryota"/>
</dbReference>
<proteinExistence type="predicted"/>
<dbReference type="HOGENOM" id="CLU_023205_0_1_1"/>
<name>G3AKH6_SPAPN</name>
<dbReference type="EC" id="1.1.1.358" evidence="4"/>
<dbReference type="PROSITE" id="PS00062">
    <property type="entry name" value="ALDOKETO_REDUCTASE_2"/>
    <property type="match status" value="1"/>
</dbReference>
<evidence type="ECO:0000256" key="4">
    <source>
        <dbReference type="ARBA" id="ARBA00066965"/>
    </source>
</evidence>
<dbReference type="PRINTS" id="PR00069">
    <property type="entry name" value="ALDKETRDTASE"/>
</dbReference>